<keyword evidence="2" id="KW-1185">Reference proteome</keyword>
<name>A0A8J3S878_PLARO</name>
<comment type="caution">
    <text evidence="1">The sequence shown here is derived from an EMBL/GenBank/DDBJ whole genome shotgun (WGS) entry which is preliminary data.</text>
</comment>
<sequence length="72" mass="7755">MEYHVILTLAKPMGSGVQQATLIRTVTAESGATRADLLDWMLKQAPQMHGSCILFFSVEPNALPAALKAVKS</sequence>
<dbReference type="RefSeq" id="WP_189243613.1">
    <property type="nucleotide sequence ID" value="NZ_BMQP01000045.1"/>
</dbReference>
<evidence type="ECO:0000313" key="2">
    <source>
        <dbReference type="Proteomes" id="UP000655044"/>
    </source>
</evidence>
<reference evidence="1" key="1">
    <citation type="submission" date="2021-01" db="EMBL/GenBank/DDBJ databases">
        <title>Whole genome shotgun sequence of Planobispora rosea NBRC 15558.</title>
        <authorList>
            <person name="Komaki H."/>
            <person name="Tamura T."/>
        </authorList>
    </citation>
    <scope>NUCLEOTIDE SEQUENCE</scope>
    <source>
        <strain evidence="1">NBRC 15558</strain>
    </source>
</reference>
<evidence type="ECO:0000313" key="1">
    <source>
        <dbReference type="EMBL" id="GIH87822.1"/>
    </source>
</evidence>
<protein>
    <submittedName>
        <fullName evidence="1">Uncharacterized protein</fullName>
    </submittedName>
</protein>
<accession>A0A8J3S878</accession>
<organism evidence="1 2">
    <name type="scientific">Planobispora rosea</name>
    <dbReference type="NCBI Taxonomy" id="35762"/>
    <lineage>
        <taxon>Bacteria</taxon>
        <taxon>Bacillati</taxon>
        <taxon>Actinomycetota</taxon>
        <taxon>Actinomycetes</taxon>
        <taxon>Streptosporangiales</taxon>
        <taxon>Streptosporangiaceae</taxon>
        <taxon>Planobispora</taxon>
    </lineage>
</organism>
<dbReference type="AlphaFoldDB" id="A0A8J3S878"/>
<dbReference type="Proteomes" id="UP000655044">
    <property type="component" value="Unassembled WGS sequence"/>
</dbReference>
<gene>
    <name evidence="1" type="ORF">Pro02_62300</name>
</gene>
<dbReference type="EMBL" id="BOOI01000068">
    <property type="protein sequence ID" value="GIH87822.1"/>
    <property type="molecule type" value="Genomic_DNA"/>
</dbReference>
<proteinExistence type="predicted"/>